<evidence type="ECO:0000313" key="2">
    <source>
        <dbReference type="EMBL" id="KAK3690265.1"/>
    </source>
</evidence>
<dbReference type="EMBL" id="JAULSO010000002">
    <property type="protein sequence ID" value="KAK3690265.1"/>
    <property type="molecule type" value="Genomic_DNA"/>
</dbReference>
<feature type="region of interest" description="Disordered" evidence="1">
    <location>
        <begin position="1"/>
        <end position="41"/>
    </location>
</feature>
<evidence type="ECO:0000256" key="1">
    <source>
        <dbReference type="SAM" id="MobiDB-lite"/>
    </source>
</evidence>
<evidence type="ECO:0008006" key="4">
    <source>
        <dbReference type="Google" id="ProtNLM"/>
    </source>
</evidence>
<organism evidence="2 3">
    <name type="scientific">Podospora appendiculata</name>
    <dbReference type="NCBI Taxonomy" id="314037"/>
    <lineage>
        <taxon>Eukaryota</taxon>
        <taxon>Fungi</taxon>
        <taxon>Dikarya</taxon>
        <taxon>Ascomycota</taxon>
        <taxon>Pezizomycotina</taxon>
        <taxon>Sordariomycetes</taxon>
        <taxon>Sordariomycetidae</taxon>
        <taxon>Sordariales</taxon>
        <taxon>Podosporaceae</taxon>
        <taxon>Podospora</taxon>
    </lineage>
</organism>
<sequence length="280" mass="32282">MPRTRGGRATQNDEEAPRDEIGDRNIGGRKPREEPPIACPFFRSDPENHWDCRETQLKGIGDLRTHILKRRHKEPEIVCPRCWERFSGKNKHQAQQDHIRGCKKLKPRPTTWLTKEQAEAVEKKGETEDPGNAEVRKWYYIWDVLFPHAPRPSQGPHYDGTPLEERVVMRLQTFQERGYIQQMTNKLVISLGPNADRNRVSNLLHSLLQDFSAHVVMDEQLQRDMSQAAASPIIGPQPLFGSSYDDQFQDASSSSHANVGWQPYNVGGYNWAYEDQPYQP</sequence>
<proteinExistence type="predicted"/>
<gene>
    <name evidence="2" type="ORF">B0T22DRAFT_481444</name>
</gene>
<evidence type="ECO:0000313" key="3">
    <source>
        <dbReference type="Proteomes" id="UP001270362"/>
    </source>
</evidence>
<protein>
    <recommendedName>
        <fullName evidence="4">C2H2-type domain-containing protein</fullName>
    </recommendedName>
</protein>
<dbReference type="Proteomes" id="UP001270362">
    <property type="component" value="Unassembled WGS sequence"/>
</dbReference>
<name>A0AAE0XCS9_9PEZI</name>
<dbReference type="PANTHER" id="PTHR38166:SF1">
    <property type="entry name" value="C2H2-TYPE DOMAIN-CONTAINING PROTEIN"/>
    <property type="match status" value="1"/>
</dbReference>
<keyword evidence="3" id="KW-1185">Reference proteome</keyword>
<dbReference type="AlphaFoldDB" id="A0AAE0XCS9"/>
<reference evidence="2" key="2">
    <citation type="submission" date="2023-06" db="EMBL/GenBank/DDBJ databases">
        <authorList>
            <consortium name="Lawrence Berkeley National Laboratory"/>
            <person name="Haridas S."/>
            <person name="Hensen N."/>
            <person name="Bonometti L."/>
            <person name="Westerberg I."/>
            <person name="Brannstrom I.O."/>
            <person name="Guillou S."/>
            <person name="Cros-Aarteil S."/>
            <person name="Calhoun S."/>
            <person name="Kuo A."/>
            <person name="Mondo S."/>
            <person name="Pangilinan J."/>
            <person name="Riley R."/>
            <person name="Labutti K."/>
            <person name="Andreopoulos B."/>
            <person name="Lipzen A."/>
            <person name="Chen C."/>
            <person name="Yanf M."/>
            <person name="Daum C."/>
            <person name="Ng V."/>
            <person name="Clum A."/>
            <person name="Steindorff A."/>
            <person name="Ohm R."/>
            <person name="Martin F."/>
            <person name="Silar P."/>
            <person name="Natvig D."/>
            <person name="Lalanne C."/>
            <person name="Gautier V."/>
            <person name="Ament-Velasquez S.L."/>
            <person name="Kruys A."/>
            <person name="Hutchinson M.I."/>
            <person name="Powell A.J."/>
            <person name="Barry K."/>
            <person name="Miller A.N."/>
            <person name="Grigoriev I.V."/>
            <person name="Debuchy R."/>
            <person name="Gladieux P."/>
            <person name="Thoren M.H."/>
            <person name="Johannesson H."/>
        </authorList>
    </citation>
    <scope>NUCLEOTIDE SEQUENCE</scope>
    <source>
        <strain evidence="2">CBS 314.62</strain>
    </source>
</reference>
<dbReference type="PANTHER" id="PTHR38166">
    <property type="entry name" value="C2H2-TYPE DOMAIN-CONTAINING PROTEIN-RELATED"/>
    <property type="match status" value="1"/>
</dbReference>
<accession>A0AAE0XCS9</accession>
<reference evidence="2" key="1">
    <citation type="journal article" date="2023" name="Mol. Phylogenet. Evol.">
        <title>Genome-scale phylogeny and comparative genomics of the fungal order Sordariales.</title>
        <authorList>
            <person name="Hensen N."/>
            <person name="Bonometti L."/>
            <person name="Westerberg I."/>
            <person name="Brannstrom I.O."/>
            <person name="Guillou S."/>
            <person name="Cros-Aarteil S."/>
            <person name="Calhoun S."/>
            <person name="Haridas S."/>
            <person name="Kuo A."/>
            <person name="Mondo S."/>
            <person name="Pangilinan J."/>
            <person name="Riley R."/>
            <person name="LaButti K."/>
            <person name="Andreopoulos B."/>
            <person name="Lipzen A."/>
            <person name="Chen C."/>
            <person name="Yan M."/>
            <person name="Daum C."/>
            <person name="Ng V."/>
            <person name="Clum A."/>
            <person name="Steindorff A."/>
            <person name="Ohm R.A."/>
            <person name="Martin F."/>
            <person name="Silar P."/>
            <person name="Natvig D.O."/>
            <person name="Lalanne C."/>
            <person name="Gautier V."/>
            <person name="Ament-Velasquez S.L."/>
            <person name="Kruys A."/>
            <person name="Hutchinson M.I."/>
            <person name="Powell A.J."/>
            <person name="Barry K."/>
            <person name="Miller A.N."/>
            <person name="Grigoriev I.V."/>
            <person name="Debuchy R."/>
            <person name="Gladieux P."/>
            <person name="Hiltunen Thoren M."/>
            <person name="Johannesson H."/>
        </authorList>
    </citation>
    <scope>NUCLEOTIDE SEQUENCE</scope>
    <source>
        <strain evidence="2">CBS 314.62</strain>
    </source>
</reference>
<comment type="caution">
    <text evidence="2">The sequence shown here is derived from an EMBL/GenBank/DDBJ whole genome shotgun (WGS) entry which is preliminary data.</text>
</comment>